<dbReference type="Proteomes" id="UP000241365">
    <property type="component" value="Segment"/>
</dbReference>
<evidence type="ECO:0000313" key="2">
    <source>
        <dbReference type="Proteomes" id="UP000241365"/>
    </source>
</evidence>
<sequence>MDNFQKQEEYYKYVEQRRENFVDLTSKSNDSIVYLANLIFTKSLQSLDSDLAGLLIDDCMDIQDLFCMLVELVLHGLDILTENKYNVFDLQNEDDNIIDIIQKYLKSLGFKFTICKNIDNDINTIRDISNYYCEILPKPPVYLCFPGWYVLNYRIIYAEKCIVHATIDQYRAIFMTNKREIFEFSFSFVSKN</sequence>
<name>A0A167RCN8_9VIRU</name>
<proteinExistence type="predicted"/>
<dbReference type="RefSeq" id="YP_010776288.1">
    <property type="nucleotide sequence ID" value="NC_075034.1"/>
</dbReference>
<protein>
    <submittedName>
        <fullName evidence="1">Uncharacterized protein</fullName>
    </submittedName>
</protein>
<evidence type="ECO:0000313" key="1">
    <source>
        <dbReference type="EMBL" id="ANB50537.1"/>
    </source>
</evidence>
<dbReference type="GeneID" id="80512899"/>
<dbReference type="EMBL" id="KU877344">
    <property type="protein sequence ID" value="ANB50537.1"/>
    <property type="molecule type" value="Genomic_DNA"/>
</dbReference>
<organism evidence="1 2">
    <name type="scientific">Powai lake megavirus</name>
    <dbReference type="NCBI Taxonomy" id="1842663"/>
    <lineage>
        <taxon>Viruses</taxon>
        <taxon>Varidnaviria</taxon>
        <taxon>Bamfordvirae</taxon>
        <taxon>Nucleocytoviricota</taxon>
        <taxon>Megaviricetes</taxon>
        <taxon>Imitervirales</taxon>
        <taxon>Mimiviridae</taxon>
        <taxon>Megamimivirinae</taxon>
        <taxon>Megavirus</taxon>
        <taxon>Megavirus powaiense</taxon>
    </lineage>
</organism>
<keyword evidence="2" id="KW-1185">Reference proteome</keyword>
<reference evidence="1 2" key="1">
    <citation type="journal article" date="2016" name="Genome Announc.">
        <title>Complete Genome Sequence of a New Megavirus Family Member Isolated from an Inland Water Lake for the First Time in India.</title>
        <authorList>
            <person name="Chatterjee A."/>
            <person name="Ali F."/>
            <person name="Bange D."/>
            <person name="Kondabagil K."/>
        </authorList>
    </citation>
    <scope>NUCLEOTIDE SEQUENCE [LARGE SCALE GENOMIC DNA]</scope>
    <source>
        <strain evidence="1">1</strain>
    </source>
</reference>
<accession>A0A167RCN8</accession>
<dbReference type="KEGG" id="vg:80512899"/>